<accession>A0A2N1IMX7</accession>
<dbReference type="AlphaFoldDB" id="A0A2N1IMX7"/>
<organism evidence="1 2">
    <name type="scientific">Pseudomonas monteilii</name>
    <dbReference type="NCBI Taxonomy" id="76759"/>
    <lineage>
        <taxon>Bacteria</taxon>
        <taxon>Pseudomonadati</taxon>
        <taxon>Pseudomonadota</taxon>
        <taxon>Gammaproteobacteria</taxon>
        <taxon>Pseudomonadales</taxon>
        <taxon>Pseudomonadaceae</taxon>
        <taxon>Pseudomonas</taxon>
    </lineage>
</organism>
<protein>
    <submittedName>
        <fullName evidence="1">Uncharacterized protein</fullName>
    </submittedName>
</protein>
<dbReference type="EMBL" id="PJCG01000052">
    <property type="protein sequence ID" value="PKI19605.1"/>
    <property type="molecule type" value="Genomic_DNA"/>
</dbReference>
<proteinExistence type="predicted"/>
<sequence length="288" mass="33595">MRFFGAFLYQLLGAKDRKDFAYQCDRLYRPDFYATLRPDELKSVHLNPKWLKLLDDGIELRESCILKLIAVKPELQRVLTNPLWELLEWDVYDHGAAIRYLDSLKTRSRALASTTYRDRMNARMSWAMGIPDWERLAFPLALLDAPKYPAQRRWLSGRFCNFLALATLDPAYRACYQDLWVLIDQWLSARQGRREVTSPLTWPVDITAFNKSRDVLKKGREVLVENGWLPPGDASFPAHAAMLWCICLGGEPLMDKIMKSMLKGVKRCPDWLRRIMRGLDRHLDIKGF</sequence>
<dbReference type="Proteomes" id="UP000233399">
    <property type="component" value="Unassembled WGS sequence"/>
</dbReference>
<comment type="caution">
    <text evidence="1">The sequence shown here is derived from an EMBL/GenBank/DDBJ whole genome shotgun (WGS) entry which is preliminary data.</text>
</comment>
<evidence type="ECO:0000313" key="2">
    <source>
        <dbReference type="Proteomes" id="UP000233399"/>
    </source>
</evidence>
<gene>
    <name evidence="1" type="ORF">CXB65_21325</name>
</gene>
<reference evidence="1 2" key="1">
    <citation type="submission" date="2017-12" db="EMBL/GenBank/DDBJ databases">
        <title>Isolation and characterization of an aerobic denitrifying Pseudomonas monteilii CY06 from aquaculture ponds.</title>
        <authorList>
            <person name="Ma Q."/>
            <person name="Cai Y."/>
            <person name="He Z."/>
        </authorList>
    </citation>
    <scope>NUCLEOTIDE SEQUENCE [LARGE SCALE GENOMIC DNA]</scope>
    <source>
        <strain evidence="1 2">CY06</strain>
    </source>
</reference>
<evidence type="ECO:0000313" key="1">
    <source>
        <dbReference type="EMBL" id="PKI19605.1"/>
    </source>
</evidence>
<name>A0A2N1IMX7_9PSED</name>
<dbReference type="RefSeq" id="WP_101196553.1">
    <property type="nucleotide sequence ID" value="NZ_PJCG01000052.1"/>
</dbReference>